<evidence type="ECO:0008006" key="4">
    <source>
        <dbReference type="Google" id="ProtNLM"/>
    </source>
</evidence>
<evidence type="ECO:0000313" key="3">
    <source>
        <dbReference type="Proteomes" id="UP000030745"/>
    </source>
</evidence>
<reference evidence="2 3" key="1">
    <citation type="journal article" date="2013" name="PLoS Genet.">
        <title>Distinctive expansion of potential virulence genes in the genome of the oomycete fish pathogen Saprolegnia parasitica.</title>
        <authorList>
            <person name="Jiang R.H."/>
            <person name="de Bruijn I."/>
            <person name="Haas B.J."/>
            <person name="Belmonte R."/>
            <person name="Lobach L."/>
            <person name="Christie J."/>
            <person name="van den Ackerveken G."/>
            <person name="Bottin A."/>
            <person name="Bulone V."/>
            <person name="Diaz-Moreno S.M."/>
            <person name="Dumas B."/>
            <person name="Fan L."/>
            <person name="Gaulin E."/>
            <person name="Govers F."/>
            <person name="Grenville-Briggs L.J."/>
            <person name="Horner N.R."/>
            <person name="Levin J.Z."/>
            <person name="Mammella M."/>
            <person name="Meijer H.J."/>
            <person name="Morris P."/>
            <person name="Nusbaum C."/>
            <person name="Oome S."/>
            <person name="Phillips A.J."/>
            <person name="van Rooyen D."/>
            <person name="Rzeszutek E."/>
            <person name="Saraiva M."/>
            <person name="Secombes C.J."/>
            <person name="Seidl M.F."/>
            <person name="Snel B."/>
            <person name="Stassen J.H."/>
            <person name="Sykes S."/>
            <person name="Tripathy S."/>
            <person name="van den Berg H."/>
            <person name="Vega-Arreguin J.C."/>
            <person name="Wawra S."/>
            <person name="Young S.K."/>
            <person name="Zeng Q."/>
            <person name="Dieguez-Uribeondo J."/>
            <person name="Russ C."/>
            <person name="Tyler B.M."/>
            <person name="van West P."/>
        </authorList>
    </citation>
    <scope>NUCLEOTIDE SEQUENCE [LARGE SCALE GENOMIC DNA]</scope>
    <source>
        <strain evidence="2 3">CBS 223.65</strain>
    </source>
</reference>
<dbReference type="EMBL" id="KK583213">
    <property type="protein sequence ID" value="KDO28025.1"/>
    <property type="molecule type" value="Genomic_DNA"/>
</dbReference>
<organism evidence="2 3">
    <name type="scientific">Saprolegnia parasitica (strain CBS 223.65)</name>
    <dbReference type="NCBI Taxonomy" id="695850"/>
    <lineage>
        <taxon>Eukaryota</taxon>
        <taxon>Sar</taxon>
        <taxon>Stramenopiles</taxon>
        <taxon>Oomycota</taxon>
        <taxon>Saprolegniomycetes</taxon>
        <taxon>Saprolegniales</taxon>
        <taxon>Saprolegniaceae</taxon>
        <taxon>Saprolegnia</taxon>
    </lineage>
</organism>
<feature type="compositionally biased region" description="Basic residues" evidence="1">
    <location>
        <begin position="149"/>
        <end position="158"/>
    </location>
</feature>
<proteinExistence type="predicted"/>
<feature type="region of interest" description="Disordered" evidence="1">
    <location>
        <begin position="120"/>
        <end position="185"/>
    </location>
</feature>
<evidence type="ECO:0000313" key="2">
    <source>
        <dbReference type="EMBL" id="KDO28025.1"/>
    </source>
</evidence>
<dbReference type="GeneID" id="24141388"/>
<gene>
    <name evidence="2" type="ORF">SPRG_20186</name>
</gene>
<dbReference type="VEuPathDB" id="FungiDB:SPRG_20186"/>
<dbReference type="Proteomes" id="UP000030745">
    <property type="component" value="Unassembled WGS sequence"/>
</dbReference>
<dbReference type="KEGG" id="spar:SPRG_20186"/>
<dbReference type="RefSeq" id="XP_012201180.1">
    <property type="nucleotide sequence ID" value="XM_012345790.1"/>
</dbReference>
<accession>A0A067CFR8</accession>
<protein>
    <recommendedName>
        <fullName evidence="4">CCHC-type domain-containing protein</fullName>
    </recommendedName>
</protein>
<evidence type="ECO:0000256" key="1">
    <source>
        <dbReference type="SAM" id="MobiDB-lite"/>
    </source>
</evidence>
<dbReference type="AlphaFoldDB" id="A0A067CFR8"/>
<feature type="compositionally biased region" description="Polar residues" evidence="1">
    <location>
        <begin position="164"/>
        <end position="175"/>
    </location>
</feature>
<keyword evidence="3" id="KW-1185">Reference proteome</keyword>
<name>A0A067CFR8_SAPPC</name>
<sequence length="185" mass="20423">MTCSYCQLGGHRRADGCPLATKDMKTLGLTEAALPPTRQCSYCNVVGHLDGACPVLSVHARFQKIPSTYRMPSGQHLPRSPASASKSARACGYCLSIKHDEQQCRWLAISVQRGTLRPDYAFMNPPRFLTDGIKSEEPPAPPSTSQPPKTKKPKRKKMTKQEGHSSTSKNCQANDPNEKKRRKVS</sequence>